<dbReference type="Proteomes" id="UP001597387">
    <property type="component" value="Unassembled WGS sequence"/>
</dbReference>
<name>A0ABW4ZNB4_9SPHI</name>
<evidence type="ECO:0000313" key="3">
    <source>
        <dbReference type="Proteomes" id="UP001597387"/>
    </source>
</evidence>
<dbReference type="RefSeq" id="WP_255900667.1">
    <property type="nucleotide sequence ID" value="NZ_JAFMZO010000002.1"/>
</dbReference>
<feature type="transmembrane region" description="Helical" evidence="1">
    <location>
        <begin position="87"/>
        <end position="107"/>
    </location>
</feature>
<reference evidence="3" key="1">
    <citation type="journal article" date="2019" name="Int. J. Syst. Evol. Microbiol.">
        <title>The Global Catalogue of Microorganisms (GCM) 10K type strain sequencing project: providing services to taxonomists for standard genome sequencing and annotation.</title>
        <authorList>
            <consortium name="The Broad Institute Genomics Platform"/>
            <consortium name="The Broad Institute Genome Sequencing Center for Infectious Disease"/>
            <person name="Wu L."/>
            <person name="Ma J."/>
        </authorList>
    </citation>
    <scope>NUCLEOTIDE SEQUENCE [LARGE SCALE GENOMIC DNA]</scope>
    <source>
        <strain evidence="3">KCTC 42217</strain>
    </source>
</reference>
<keyword evidence="1" id="KW-0812">Transmembrane</keyword>
<accession>A0ABW4ZNB4</accession>
<keyword evidence="1" id="KW-1133">Transmembrane helix</keyword>
<dbReference type="EMBL" id="JBHUHZ010000002">
    <property type="protein sequence ID" value="MFD2163568.1"/>
    <property type="molecule type" value="Genomic_DNA"/>
</dbReference>
<dbReference type="Pfam" id="PF11750">
    <property type="entry name" value="DUF3307"/>
    <property type="match status" value="1"/>
</dbReference>
<keyword evidence="1" id="KW-0472">Membrane</keyword>
<proteinExistence type="predicted"/>
<sequence length="239" mass="27389">MDIVLIKLILAHIIGDFFLQPNNWVEEKERKKFRSGKLYLHCLIHGILILLFLFDISYWPVALLLSIVHCVIDSLKLYAQKPASKRAWFFADQLLHLISIFLVWQYIRSPVLDFSFLNSPSFWLNLTAILILTYPTSIIIKVLIARWTPDATHPGSKKADTSLQSAGQFIGIIERLLVFAFIYTQHFEAIGFLIAAKSIFRFGDLKEGKDLKLTEYILIGTLLSFGIAMFISLLIIELT</sequence>
<evidence type="ECO:0000313" key="2">
    <source>
        <dbReference type="EMBL" id="MFD2163568.1"/>
    </source>
</evidence>
<feature type="transmembrane region" description="Helical" evidence="1">
    <location>
        <begin position="216"/>
        <end position="236"/>
    </location>
</feature>
<dbReference type="InterPro" id="IPR021737">
    <property type="entry name" value="Phage_phiKZ_Orf197"/>
</dbReference>
<gene>
    <name evidence="2" type="ORF">ACFSJU_14255</name>
</gene>
<keyword evidence="3" id="KW-1185">Reference proteome</keyword>
<evidence type="ECO:0000256" key="1">
    <source>
        <dbReference type="SAM" id="Phobius"/>
    </source>
</evidence>
<protein>
    <submittedName>
        <fullName evidence="2">DUF3307 domain-containing protein</fullName>
    </submittedName>
</protein>
<feature type="transmembrane region" description="Helical" evidence="1">
    <location>
        <begin position="176"/>
        <end position="196"/>
    </location>
</feature>
<comment type="caution">
    <text evidence="2">The sequence shown here is derived from an EMBL/GenBank/DDBJ whole genome shotgun (WGS) entry which is preliminary data.</text>
</comment>
<organism evidence="2 3">
    <name type="scientific">Paradesertivirga mongoliensis</name>
    <dbReference type="NCBI Taxonomy" id="2100740"/>
    <lineage>
        <taxon>Bacteria</taxon>
        <taxon>Pseudomonadati</taxon>
        <taxon>Bacteroidota</taxon>
        <taxon>Sphingobacteriia</taxon>
        <taxon>Sphingobacteriales</taxon>
        <taxon>Sphingobacteriaceae</taxon>
        <taxon>Paradesertivirga</taxon>
    </lineage>
</organism>
<feature type="transmembrane region" description="Helical" evidence="1">
    <location>
        <begin position="122"/>
        <end position="144"/>
    </location>
</feature>